<protein>
    <submittedName>
        <fullName evidence="1">Uncharacterized protein</fullName>
    </submittedName>
</protein>
<sequence>MLIPAELYEDWGPLASLLNGHSPGSRKSLMYVKCTRLMRASQFSLWARLRELLAERGLTISTTVLVYLFPDGPEAETCVVLSDGGRVYRFDLMYDRMREEGDRNALIEHWQDITSHWQTYPFSSEIADAFIWRPPLQRTYLDLVEETPRAS</sequence>
<evidence type="ECO:0000313" key="1">
    <source>
        <dbReference type="EMBL" id="WUO50605.1"/>
    </source>
</evidence>
<organism evidence="1 2">
    <name type="scientific">Streptomyces goshikiensis</name>
    <dbReference type="NCBI Taxonomy" id="1942"/>
    <lineage>
        <taxon>Bacteria</taxon>
        <taxon>Bacillati</taxon>
        <taxon>Actinomycetota</taxon>
        <taxon>Actinomycetes</taxon>
        <taxon>Kitasatosporales</taxon>
        <taxon>Streptomycetaceae</taxon>
        <taxon>Streptomyces</taxon>
    </lineage>
</organism>
<evidence type="ECO:0000313" key="2">
    <source>
        <dbReference type="Proteomes" id="UP001432075"/>
    </source>
</evidence>
<dbReference type="EMBL" id="CP108057">
    <property type="protein sequence ID" value="WUO50605.1"/>
    <property type="molecule type" value="Genomic_DNA"/>
</dbReference>
<gene>
    <name evidence="1" type="ORF">OHU17_34835</name>
</gene>
<dbReference type="RefSeq" id="WP_328777363.1">
    <property type="nucleotide sequence ID" value="NZ_CP108057.1"/>
</dbReference>
<proteinExistence type="predicted"/>
<name>A0ABZ1RV02_9ACTN</name>
<accession>A0ABZ1RV02</accession>
<keyword evidence="2" id="KW-1185">Reference proteome</keyword>
<dbReference type="Proteomes" id="UP001432075">
    <property type="component" value="Chromosome"/>
</dbReference>
<reference evidence="1" key="1">
    <citation type="submission" date="2022-10" db="EMBL/GenBank/DDBJ databases">
        <title>The complete genomes of actinobacterial strains from the NBC collection.</title>
        <authorList>
            <person name="Joergensen T.S."/>
            <person name="Alvarez Arevalo M."/>
            <person name="Sterndorff E.B."/>
            <person name="Faurdal D."/>
            <person name="Vuksanovic O."/>
            <person name="Mourched A.-S."/>
            <person name="Charusanti P."/>
            <person name="Shaw S."/>
            <person name="Blin K."/>
            <person name="Weber T."/>
        </authorList>
    </citation>
    <scope>NUCLEOTIDE SEQUENCE</scope>
    <source>
        <strain evidence="1">NBC_00283</strain>
    </source>
</reference>